<organism evidence="2 3">
    <name type="scientific">Tsukamurella sputi</name>
    <dbReference type="NCBI Taxonomy" id="2591848"/>
    <lineage>
        <taxon>Bacteria</taxon>
        <taxon>Bacillati</taxon>
        <taxon>Actinomycetota</taxon>
        <taxon>Actinomycetes</taxon>
        <taxon>Mycobacteriales</taxon>
        <taxon>Tsukamurellaceae</taxon>
        <taxon>Tsukamurella</taxon>
    </lineage>
</organism>
<keyword evidence="1" id="KW-0732">Signal</keyword>
<gene>
    <name evidence="2" type="ORF">FK268_23100</name>
</gene>
<reference evidence="2 3" key="2">
    <citation type="submission" date="2019-08" db="EMBL/GenBank/DDBJ databases">
        <title>Tsukamurella conjunctivitidis sp. nov., Tsukamurella assacharolytica sp. nov. and Tsukamurella sputae sp. nov. isolated from patients with conjunctivitis, bacteraemia (lymphoma) and respiratory infection (sputum) in Hong Kong.</title>
        <authorList>
            <person name="Fok K.M.N."/>
            <person name="Fong J.Y.H."/>
        </authorList>
    </citation>
    <scope>NUCLEOTIDE SEQUENCE [LARGE SCALE GENOMIC DNA]</scope>
    <source>
        <strain evidence="2 3">HKU70</strain>
    </source>
</reference>
<evidence type="ECO:0000313" key="2">
    <source>
        <dbReference type="EMBL" id="TWS21730.1"/>
    </source>
</evidence>
<evidence type="ECO:0008006" key="4">
    <source>
        <dbReference type="Google" id="ProtNLM"/>
    </source>
</evidence>
<feature type="chain" id="PRO_5022951610" description="Porin" evidence="1">
    <location>
        <begin position="23"/>
        <end position="60"/>
    </location>
</feature>
<reference evidence="2 3" key="1">
    <citation type="submission" date="2019-06" db="EMBL/GenBank/DDBJ databases">
        <authorList>
            <person name="Teng J.L.L."/>
            <person name="Lee H.H."/>
            <person name="Lau S.K.P."/>
            <person name="Woo P.C.Y."/>
        </authorList>
    </citation>
    <scope>NUCLEOTIDE SEQUENCE [LARGE SCALE GENOMIC DNA]</scope>
    <source>
        <strain evidence="2 3">HKU70</strain>
    </source>
</reference>
<sequence length="60" mass="6696">MMKKSIFAVAVASVLTLGAAQAETVLYGSIRYDYESKKIDKHEKTDNSLGQKIEKFTGKR</sequence>
<feature type="non-terminal residue" evidence="2">
    <location>
        <position position="60"/>
    </location>
</feature>
<feature type="signal peptide" evidence="1">
    <location>
        <begin position="1"/>
        <end position="22"/>
    </location>
</feature>
<evidence type="ECO:0000313" key="3">
    <source>
        <dbReference type="Proteomes" id="UP000319792"/>
    </source>
</evidence>
<name>A0A5C5RFZ6_9ACTN</name>
<keyword evidence="3" id="KW-1185">Reference proteome</keyword>
<accession>A0A5C5RFZ6</accession>
<proteinExistence type="predicted"/>
<dbReference type="EMBL" id="VIGV01000049">
    <property type="protein sequence ID" value="TWS21730.1"/>
    <property type="molecule type" value="Genomic_DNA"/>
</dbReference>
<protein>
    <recommendedName>
        <fullName evidence="4">Porin</fullName>
    </recommendedName>
</protein>
<dbReference type="Proteomes" id="UP000319792">
    <property type="component" value="Unassembled WGS sequence"/>
</dbReference>
<evidence type="ECO:0000256" key="1">
    <source>
        <dbReference type="SAM" id="SignalP"/>
    </source>
</evidence>
<dbReference type="OrthoDB" id="6975458at2"/>
<comment type="caution">
    <text evidence="2">The sequence shown here is derived from an EMBL/GenBank/DDBJ whole genome shotgun (WGS) entry which is preliminary data.</text>
</comment>
<dbReference type="AlphaFoldDB" id="A0A5C5RFZ6"/>